<proteinExistence type="predicted"/>
<dbReference type="Proteomes" id="UP000521676">
    <property type="component" value="Unassembled WGS sequence"/>
</dbReference>
<gene>
    <name evidence="2" type="ORF">HXX08_19170</name>
    <name evidence="3" type="ORF">OZ401_003516</name>
</gene>
<dbReference type="AlphaFoldDB" id="A0A8T7M7F5"/>
<dbReference type="EMBL" id="JACATZ010000003">
    <property type="protein sequence ID" value="NWJ47981.1"/>
    <property type="molecule type" value="Genomic_DNA"/>
</dbReference>
<dbReference type="Gene3D" id="3.40.630.30">
    <property type="match status" value="1"/>
</dbReference>
<dbReference type="CDD" id="cd04301">
    <property type="entry name" value="NAT_SF"/>
    <property type="match status" value="1"/>
</dbReference>
<dbReference type="InterPro" id="IPR016181">
    <property type="entry name" value="Acyl_CoA_acyltransferase"/>
</dbReference>
<dbReference type="EC" id="2.3.1.-" evidence="3"/>
<dbReference type="SUPFAM" id="SSF55729">
    <property type="entry name" value="Acyl-CoA N-acyltransferases (Nat)"/>
    <property type="match status" value="1"/>
</dbReference>
<reference evidence="2 4" key="1">
    <citation type="submission" date="2020-06" db="EMBL/GenBank/DDBJ databases">
        <title>Anoxygenic phototrophic Chloroflexota member uses a Type I reaction center.</title>
        <authorList>
            <person name="Tsuji J.M."/>
            <person name="Shaw N.A."/>
            <person name="Nagashima S."/>
            <person name="Venkiteswaran J."/>
            <person name="Schiff S.L."/>
            <person name="Hanada S."/>
            <person name="Tank M."/>
            <person name="Neufeld J.D."/>
        </authorList>
    </citation>
    <scope>NUCLEOTIDE SEQUENCE [LARGE SCALE GENOMIC DNA]</scope>
    <source>
        <strain evidence="2">L227-S17</strain>
    </source>
</reference>
<dbReference type="GO" id="GO:0016747">
    <property type="term" value="F:acyltransferase activity, transferring groups other than amino-acyl groups"/>
    <property type="evidence" value="ECO:0007669"/>
    <property type="project" value="InterPro"/>
</dbReference>
<evidence type="ECO:0000313" key="2">
    <source>
        <dbReference type="EMBL" id="NWJ47981.1"/>
    </source>
</evidence>
<evidence type="ECO:0000259" key="1">
    <source>
        <dbReference type="Pfam" id="PF00583"/>
    </source>
</evidence>
<dbReference type="RefSeq" id="WP_341471758.1">
    <property type="nucleotide sequence ID" value="NZ_CP128400.1"/>
</dbReference>
<dbReference type="InterPro" id="IPR000182">
    <property type="entry name" value="GNAT_dom"/>
</dbReference>
<name>A0A8T7M7F5_9CHLR</name>
<sequence length="172" mass="20119">MEVSLTLATGKDLQALHHFFVFYFTDLSEFEENIILNEYGLPTWAPDGLPGPSNIEECVRMNWWIRDNCLLYLIRVEGIPAGFTIICTDKAHLLPNVDFELMDFYIAPKFRRQGVGRCAANMAFNLFRGGIWQVYELERNFRARSFWKSVIEEYTKGNFQQLDSGTQQRFRN</sequence>
<keyword evidence="3" id="KW-0012">Acyltransferase</keyword>
<evidence type="ECO:0000313" key="3">
    <source>
        <dbReference type="EMBL" id="WJW69886.1"/>
    </source>
</evidence>
<protein>
    <submittedName>
        <fullName evidence="2">GNAT family N-acetyltransferase</fullName>
        <ecNumber evidence="3">2.3.1.-</ecNumber>
    </submittedName>
</protein>
<reference evidence="3" key="2">
    <citation type="journal article" date="2024" name="Nature">
        <title>Anoxygenic phototroph of the Chloroflexota uses a type I reaction centre.</title>
        <authorList>
            <person name="Tsuji J.M."/>
            <person name="Shaw N.A."/>
            <person name="Nagashima S."/>
            <person name="Venkiteswaran J.J."/>
            <person name="Schiff S.L."/>
            <person name="Watanabe T."/>
            <person name="Fukui M."/>
            <person name="Hanada S."/>
            <person name="Tank M."/>
            <person name="Neufeld J.D."/>
        </authorList>
    </citation>
    <scope>NUCLEOTIDE SEQUENCE</scope>
    <source>
        <strain evidence="3">L227-S17</strain>
    </source>
</reference>
<organism evidence="2 4">
    <name type="scientific">Candidatus Chlorohelix allophototropha</name>
    <dbReference type="NCBI Taxonomy" id="3003348"/>
    <lineage>
        <taxon>Bacteria</taxon>
        <taxon>Bacillati</taxon>
        <taxon>Chloroflexota</taxon>
        <taxon>Chloroflexia</taxon>
        <taxon>Candidatus Chloroheliales</taxon>
        <taxon>Candidatus Chloroheliaceae</taxon>
        <taxon>Candidatus Chlorohelix</taxon>
    </lineage>
</organism>
<keyword evidence="5" id="KW-1185">Reference proteome</keyword>
<keyword evidence="3" id="KW-0808">Transferase</keyword>
<evidence type="ECO:0000313" key="5">
    <source>
        <dbReference type="Proteomes" id="UP001431572"/>
    </source>
</evidence>
<dbReference type="Pfam" id="PF00583">
    <property type="entry name" value="Acetyltransf_1"/>
    <property type="match status" value="1"/>
</dbReference>
<dbReference type="Proteomes" id="UP001431572">
    <property type="component" value="Chromosome 2"/>
</dbReference>
<dbReference type="EMBL" id="CP128400">
    <property type="protein sequence ID" value="WJW69886.1"/>
    <property type="molecule type" value="Genomic_DNA"/>
</dbReference>
<accession>A0A8T7M7F5</accession>
<evidence type="ECO:0000313" key="4">
    <source>
        <dbReference type="Proteomes" id="UP000521676"/>
    </source>
</evidence>
<feature type="domain" description="N-acetyltransferase" evidence="1">
    <location>
        <begin position="58"/>
        <end position="148"/>
    </location>
</feature>